<dbReference type="SUPFAM" id="SSF56954">
    <property type="entry name" value="Outer membrane efflux proteins (OEP)"/>
    <property type="match status" value="1"/>
</dbReference>
<accession>A0A364LM98</accession>
<dbReference type="GO" id="GO:0009279">
    <property type="term" value="C:cell outer membrane"/>
    <property type="evidence" value="ECO:0007669"/>
    <property type="project" value="UniProtKB-SubCell"/>
</dbReference>
<evidence type="ECO:0000256" key="2">
    <source>
        <dbReference type="RuleBase" id="RU362097"/>
    </source>
</evidence>
<name>A0A364LM98_9GAMM</name>
<sequence>MFKYCCIFFCLTLCSCMVGPDYKEPPKPVAGYWIQNSPVVKASPAQTANWWNIFKDPVLTELIQRGYQNNLSVQIAGVRVLQARAQLAQSVGELYPQQQAMIGDYTYYRIGGSQLQTVLPSSFETASLGFTASWELDFWGKYRRAIQSNDAIFLASLAAYDNALVTLTADIADTYVNIRTLERQVAVTKANIQLQVTSLKIAKARYRGGQTSLLDVEQAETQLTETQASLPKLLSELQHQKDILGLLLGTVPTQVNPLISNSRGIPRAPSQVSVGIPREVIVRRPDIYQSRMEAIAQSEAIGAIKANLFPALTLTGNFVFSSNSIGSNSISDLFNWSNRSITAGPSLTWPLLNYGQITNAVRVQDAAFQQALLKYINLVLQAQQEVQDNISRYIESRKSVYFLQQSDQSARASTRLALVRYKEGEAIYTTVLDAERQQLRVETSLTNAQGEVAKSLIALYRSLGGGWQIRGCNDILPNYIKQQMAERTDWGNLLKQPNHQRPNTQMDVLKQLYLPNW</sequence>
<keyword evidence="2" id="KW-0812">Transmembrane</keyword>
<dbReference type="Gene3D" id="1.20.1600.10">
    <property type="entry name" value="Outer membrane efflux proteins (OEP)"/>
    <property type="match status" value="1"/>
</dbReference>
<dbReference type="InterPro" id="IPR010131">
    <property type="entry name" value="MdtP/NodT-like"/>
</dbReference>
<dbReference type="RefSeq" id="WP_112218538.1">
    <property type="nucleotide sequence ID" value="NZ_MVJN01000002.1"/>
</dbReference>
<comment type="similarity">
    <text evidence="1 2">Belongs to the outer membrane factor (OMF) (TC 1.B.17) family.</text>
</comment>
<keyword evidence="2" id="KW-0564">Palmitate</keyword>
<reference evidence="3 4" key="1">
    <citation type="submission" date="2017-02" db="EMBL/GenBank/DDBJ databases">
        <title>Legionella quilivanii strain from human: case report and whole genome sequencing analysis.</title>
        <authorList>
            <person name="Lalancette C."/>
            <person name="Leduc J.-M."/>
            <person name="Levesque S."/>
            <person name="Fournier E."/>
            <person name="Saoud J."/>
            <person name="Faucher S.P."/>
            <person name="Bernard K."/>
            <person name="Martineau C."/>
            <person name="Longtin J."/>
        </authorList>
    </citation>
    <scope>NUCLEOTIDE SEQUENCE [LARGE SCALE GENOMIC DNA]</scope>
    <source>
        <strain evidence="3 4">ID143958</strain>
    </source>
</reference>
<dbReference type="InterPro" id="IPR003423">
    <property type="entry name" value="OMP_efflux"/>
</dbReference>
<dbReference type="PANTHER" id="PTHR30203">
    <property type="entry name" value="OUTER MEMBRANE CATION EFFLUX PROTEIN"/>
    <property type="match status" value="1"/>
</dbReference>
<dbReference type="Proteomes" id="UP000249458">
    <property type="component" value="Unassembled WGS sequence"/>
</dbReference>
<dbReference type="EMBL" id="MVJN01000002">
    <property type="protein sequence ID" value="RAP37989.1"/>
    <property type="molecule type" value="Genomic_DNA"/>
</dbReference>
<evidence type="ECO:0000313" key="3">
    <source>
        <dbReference type="EMBL" id="RAP37989.1"/>
    </source>
</evidence>
<comment type="subcellular location">
    <subcellularLocation>
        <location evidence="2">Cell outer membrane</location>
        <topology evidence="2">Lipid-anchor</topology>
    </subcellularLocation>
</comment>
<comment type="caution">
    <text evidence="3">The sequence shown here is derived from an EMBL/GenBank/DDBJ whole genome shotgun (WGS) entry which is preliminary data.</text>
</comment>
<proteinExistence type="inferred from homology"/>
<dbReference type="PANTHER" id="PTHR30203:SF31">
    <property type="entry name" value="RND EFFLUX SYSTEM, OUTER MEMBRANE LIPOPROTEIN, NODT"/>
    <property type="match status" value="1"/>
</dbReference>
<dbReference type="AlphaFoldDB" id="A0A364LM98"/>
<gene>
    <name evidence="3" type="ORF">B1207_03095</name>
</gene>
<keyword evidence="2" id="KW-1134">Transmembrane beta strand</keyword>
<keyword evidence="2" id="KW-0449">Lipoprotein</keyword>
<organism evidence="3 4">
    <name type="scientific">Legionella quinlivanii</name>
    <dbReference type="NCBI Taxonomy" id="45073"/>
    <lineage>
        <taxon>Bacteria</taxon>
        <taxon>Pseudomonadati</taxon>
        <taxon>Pseudomonadota</taxon>
        <taxon>Gammaproteobacteria</taxon>
        <taxon>Legionellales</taxon>
        <taxon>Legionellaceae</taxon>
        <taxon>Legionella</taxon>
    </lineage>
</organism>
<dbReference type="Pfam" id="PF02321">
    <property type="entry name" value="OEP"/>
    <property type="match status" value="2"/>
</dbReference>
<dbReference type="Gene3D" id="2.20.200.10">
    <property type="entry name" value="Outer membrane efflux proteins (OEP)"/>
    <property type="match status" value="1"/>
</dbReference>
<protein>
    <submittedName>
        <fullName evidence="3">Transporter</fullName>
    </submittedName>
</protein>
<dbReference type="GO" id="GO:0015562">
    <property type="term" value="F:efflux transmembrane transporter activity"/>
    <property type="evidence" value="ECO:0007669"/>
    <property type="project" value="InterPro"/>
</dbReference>
<keyword evidence="2" id="KW-0472">Membrane</keyword>
<evidence type="ECO:0000313" key="4">
    <source>
        <dbReference type="Proteomes" id="UP000249458"/>
    </source>
</evidence>
<dbReference type="NCBIfam" id="TIGR01845">
    <property type="entry name" value="outer_NodT"/>
    <property type="match status" value="1"/>
</dbReference>
<dbReference type="PROSITE" id="PS51257">
    <property type="entry name" value="PROKAR_LIPOPROTEIN"/>
    <property type="match status" value="1"/>
</dbReference>
<evidence type="ECO:0000256" key="1">
    <source>
        <dbReference type="ARBA" id="ARBA00007613"/>
    </source>
</evidence>